<dbReference type="InterPro" id="IPR000760">
    <property type="entry name" value="Inositol_monophosphatase-like"/>
</dbReference>
<dbReference type="CDD" id="cd01639">
    <property type="entry name" value="IMPase"/>
    <property type="match status" value="1"/>
</dbReference>
<keyword evidence="5 8" id="KW-0479">Metal-binding</keyword>
<evidence type="ECO:0000256" key="3">
    <source>
        <dbReference type="ARBA" id="ARBA00005152"/>
    </source>
</evidence>
<evidence type="ECO:0000256" key="4">
    <source>
        <dbReference type="ARBA" id="ARBA00009759"/>
    </source>
</evidence>
<keyword evidence="6 9" id="KW-0378">Hydrolase</keyword>
<dbReference type="GO" id="GO:0046854">
    <property type="term" value="P:phosphatidylinositol phosphate biosynthetic process"/>
    <property type="evidence" value="ECO:0007669"/>
    <property type="project" value="InterPro"/>
</dbReference>
<dbReference type="AlphaFoldDB" id="A0A2G8LNI9"/>
<dbReference type="InterPro" id="IPR020552">
    <property type="entry name" value="Inositol_monoPase_Li-sen"/>
</dbReference>
<dbReference type="InterPro" id="IPR033942">
    <property type="entry name" value="IMPase"/>
</dbReference>
<dbReference type="GO" id="GO:0008934">
    <property type="term" value="F:inositol monophosphate 1-phosphatase activity"/>
    <property type="evidence" value="ECO:0007669"/>
    <property type="project" value="InterPro"/>
</dbReference>
<sequence>MACHTNAHASFNKDINMGSDYNIEEFIKTAEELAREAGVLVRDAYKKDKAVESKSCAVDLVTETDTKVEELLISRLRKKYPTHKFIGEESTVSGEPCLWTDDPTWIIDPVDGTMNFVHSFPFVGICIGLSIKKEIVGGVVYNPIYDEMFQAIKGKGAFCNNKPIKVSSQNDLKLSLFITEVGFNSQEMLDVKVANYKSLLEAGIRGFRSLGSAALNMCHIARGSAELYYEYGIHCWDMAAASIIVTEAGGVVMDTTGGPLDIMNRRCVAASSESLVKEFTMHVKHLQLQRD</sequence>
<dbReference type="PRINTS" id="PR00378">
    <property type="entry name" value="LIIMPHPHTASE"/>
</dbReference>
<dbReference type="UniPathway" id="UPA00823">
    <property type="reaction ID" value="UER00788"/>
</dbReference>
<keyword evidence="7 8" id="KW-0460">Magnesium</keyword>
<evidence type="ECO:0000313" key="10">
    <source>
        <dbReference type="EMBL" id="PIK61818.1"/>
    </source>
</evidence>
<dbReference type="PANTHER" id="PTHR20854:SF4">
    <property type="entry name" value="INOSITOL-1-MONOPHOSPHATASE-RELATED"/>
    <property type="match status" value="1"/>
</dbReference>
<dbReference type="GO" id="GO:0006021">
    <property type="term" value="P:inositol biosynthetic process"/>
    <property type="evidence" value="ECO:0007669"/>
    <property type="project" value="UniProtKB-UniPathway"/>
</dbReference>
<evidence type="ECO:0000256" key="5">
    <source>
        <dbReference type="ARBA" id="ARBA00022723"/>
    </source>
</evidence>
<dbReference type="PANTHER" id="PTHR20854">
    <property type="entry name" value="INOSITOL MONOPHOSPHATASE"/>
    <property type="match status" value="1"/>
</dbReference>
<dbReference type="InterPro" id="IPR020550">
    <property type="entry name" value="Inositol_monophosphatase_CS"/>
</dbReference>
<comment type="caution">
    <text evidence="10">The sequence shown here is derived from an EMBL/GenBank/DDBJ whole genome shotgun (WGS) entry which is preliminary data.</text>
</comment>
<dbReference type="EMBL" id="MRZV01000024">
    <property type="protein sequence ID" value="PIK61818.1"/>
    <property type="molecule type" value="Genomic_DNA"/>
</dbReference>
<dbReference type="Pfam" id="PF00459">
    <property type="entry name" value="Inositol_P"/>
    <property type="match status" value="1"/>
</dbReference>
<dbReference type="PROSITE" id="PS00630">
    <property type="entry name" value="IMP_2"/>
    <property type="match status" value="1"/>
</dbReference>
<dbReference type="Gene3D" id="3.30.540.10">
    <property type="entry name" value="Fructose-1,6-Bisphosphatase, subunit A, domain 1"/>
    <property type="match status" value="1"/>
</dbReference>
<dbReference type="InterPro" id="IPR020583">
    <property type="entry name" value="Inositol_monoP_metal-BS"/>
</dbReference>
<comment type="cofactor">
    <cofactor evidence="2 8 9">
        <name>Mg(2+)</name>
        <dbReference type="ChEBI" id="CHEBI:18420"/>
    </cofactor>
</comment>
<dbReference type="FunFam" id="3.30.540.10:FF:000004">
    <property type="entry name" value="Inositol-1-monophosphatase"/>
    <property type="match status" value="1"/>
</dbReference>
<comment type="catalytic activity">
    <reaction evidence="1 9">
        <text>a myo-inositol phosphate + H2O = myo-inositol + phosphate</text>
        <dbReference type="Rhea" id="RHEA:24056"/>
        <dbReference type="ChEBI" id="CHEBI:15377"/>
        <dbReference type="ChEBI" id="CHEBI:17268"/>
        <dbReference type="ChEBI" id="CHEBI:43474"/>
        <dbReference type="ChEBI" id="CHEBI:84139"/>
        <dbReference type="EC" id="3.1.3.25"/>
    </reaction>
</comment>
<feature type="binding site" evidence="8">
    <location>
        <position position="108"/>
    </location>
    <ligand>
        <name>Mg(2+)</name>
        <dbReference type="ChEBI" id="CHEBI:18420"/>
        <label>1</label>
        <note>catalytic</note>
    </ligand>
</feature>
<dbReference type="Proteomes" id="UP000230750">
    <property type="component" value="Unassembled WGS sequence"/>
</dbReference>
<dbReference type="FunFam" id="3.40.190.80:FF:000002">
    <property type="entry name" value="Inositol-1-monophosphatase"/>
    <property type="match status" value="1"/>
</dbReference>
<proteinExistence type="inferred from homology"/>
<evidence type="ECO:0000313" key="11">
    <source>
        <dbReference type="Proteomes" id="UP000230750"/>
    </source>
</evidence>
<feature type="binding site" evidence="8">
    <location>
        <position position="88"/>
    </location>
    <ligand>
        <name>Mg(2+)</name>
        <dbReference type="ChEBI" id="CHEBI:18420"/>
        <label>1</label>
        <note>catalytic</note>
    </ligand>
</feature>
<evidence type="ECO:0000256" key="9">
    <source>
        <dbReference type="RuleBase" id="RU364068"/>
    </source>
</evidence>
<dbReference type="GO" id="GO:0046872">
    <property type="term" value="F:metal ion binding"/>
    <property type="evidence" value="ECO:0007669"/>
    <property type="project" value="UniProtKB-KW"/>
</dbReference>
<gene>
    <name evidence="10" type="ORF">BSL78_01273</name>
</gene>
<dbReference type="Gene3D" id="3.40.190.80">
    <property type="match status" value="1"/>
</dbReference>
<organism evidence="10 11">
    <name type="scientific">Stichopus japonicus</name>
    <name type="common">Sea cucumber</name>
    <dbReference type="NCBI Taxonomy" id="307972"/>
    <lineage>
        <taxon>Eukaryota</taxon>
        <taxon>Metazoa</taxon>
        <taxon>Echinodermata</taxon>
        <taxon>Eleutherozoa</taxon>
        <taxon>Echinozoa</taxon>
        <taxon>Holothuroidea</taxon>
        <taxon>Aspidochirotacea</taxon>
        <taxon>Aspidochirotida</taxon>
        <taxon>Stichopodidae</taxon>
        <taxon>Apostichopus</taxon>
    </lineage>
</organism>
<comment type="similarity">
    <text evidence="4 9">Belongs to the inositol monophosphatase superfamily.</text>
</comment>
<keyword evidence="11" id="KW-1185">Reference proteome</keyword>
<dbReference type="PRINTS" id="PR00377">
    <property type="entry name" value="IMPHPHTASES"/>
</dbReference>
<dbReference type="STRING" id="307972.A0A2G8LNI9"/>
<reference evidence="10 11" key="1">
    <citation type="journal article" date="2017" name="PLoS Biol.">
        <title>The sea cucumber genome provides insights into morphological evolution and visceral regeneration.</title>
        <authorList>
            <person name="Zhang X."/>
            <person name="Sun L."/>
            <person name="Yuan J."/>
            <person name="Sun Y."/>
            <person name="Gao Y."/>
            <person name="Zhang L."/>
            <person name="Li S."/>
            <person name="Dai H."/>
            <person name="Hamel J.F."/>
            <person name="Liu C."/>
            <person name="Yu Y."/>
            <person name="Liu S."/>
            <person name="Lin W."/>
            <person name="Guo K."/>
            <person name="Jin S."/>
            <person name="Xu P."/>
            <person name="Storey K.B."/>
            <person name="Huan P."/>
            <person name="Zhang T."/>
            <person name="Zhou Y."/>
            <person name="Zhang J."/>
            <person name="Lin C."/>
            <person name="Li X."/>
            <person name="Xing L."/>
            <person name="Huo D."/>
            <person name="Sun M."/>
            <person name="Wang L."/>
            <person name="Mercier A."/>
            <person name="Li F."/>
            <person name="Yang H."/>
            <person name="Xiang J."/>
        </authorList>
    </citation>
    <scope>NUCLEOTIDE SEQUENCE [LARGE SCALE GENOMIC DNA]</scope>
    <source>
        <strain evidence="10">Shaxun</strain>
        <tissue evidence="10">Muscle</tissue>
    </source>
</reference>
<dbReference type="GO" id="GO:0007165">
    <property type="term" value="P:signal transduction"/>
    <property type="evidence" value="ECO:0007669"/>
    <property type="project" value="TreeGrafter"/>
</dbReference>
<dbReference type="PROSITE" id="PS00629">
    <property type="entry name" value="IMP_1"/>
    <property type="match status" value="1"/>
</dbReference>
<name>A0A2G8LNI9_STIJA</name>
<evidence type="ECO:0000256" key="2">
    <source>
        <dbReference type="ARBA" id="ARBA00001946"/>
    </source>
</evidence>
<dbReference type="EC" id="3.1.3.25" evidence="9"/>
<evidence type="ECO:0000256" key="1">
    <source>
        <dbReference type="ARBA" id="ARBA00001033"/>
    </source>
</evidence>
<protein>
    <recommendedName>
        <fullName evidence="9">Inositol-1-monophosphatase</fullName>
        <ecNumber evidence="9">3.1.3.25</ecNumber>
    </recommendedName>
</protein>
<feature type="binding site" evidence="8">
    <location>
        <position position="111"/>
    </location>
    <ligand>
        <name>Mg(2+)</name>
        <dbReference type="ChEBI" id="CHEBI:18420"/>
        <label>1</label>
        <note>catalytic</note>
    </ligand>
</feature>
<comment type="pathway">
    <text evidence="3 9">Polyol metabolism; myo-inositol biosynthesis; myo-inositol from D-glucose 6-phosphate: step 2/2.</text>
</comment>
<evidence type="ECO:0000256" key="6">
    <source>
        <dbReference type="ARBA" id="ARBA00022801"/>
    </source>
</evidence>
<evidence type="ECO:0000256" key="8">
    <source>
        <dbReference type="PIRSR" id="PIRSR600760-2"/>
    </source>
</evidence>
<dbReference type="SUPFAM" id="SSF56655">
    <property type="entry name" value="Carbohydrate phosphatase"/>
    <property type="match status" value="1"/>
</dbReference>
<evidence type="ECO:0000256" key="7">
    <source>
        <dbReference type="ARBA" id="ARBA00022842"/>
    </source>
</evidence>
<accession>A0A2G8LNI9</accession>
<dbReference type="OrthoDB" id="10254945at2759"/>
<feature type="binding site" evidence="8">
    <location>
        <position position="237"/>
    </location>
    <ligand>
        <name>Mg(2+)</name>
        <dbReference type="ChEBI" id="CHEBI:18420"/>
        <label>1</label>
        <note>catalytic</note>
    </ligand>
</feature>